<reference evidence="1 2" key="1">
    <citation type="journal article" date="2014" name="Int. J. Syst. Evol. Microbiol.">
        <title>Listeria floridensis sp. nov., Listeria aquatica sp. nov., Listeria cornellensis sp. nov., Listeria riparia sp. nov. and Listeria grandensis sp. nov., from agricultural and natural environments.</title>
        <authorList>
            <person name="den Bakker H.C."/>
            <person name="Warchocki S."/>
            <person name="Wright E.M."/>
            <person name="Allred A.F."/>
            <person name="Ahlstrom C."/>
            <person name="Manuel C.S."/>
            <person name="Stasiewicz M.J."/>
            <person name="Burrell A."/>
            <person name="Roof S."/>
            <person name="Strawn L."/>
            <person name="Fortes E.D."/>
            <person name="Nightingale K.K."/>
            <person name="Kephart D."/>
            <person name="Wiedmann M."/>
        </authorList>
    </citation>
    <scope>NUCLEOTIDE SEQUENCE [LARGE SCALE GENOMIC DNA]</scope>
    <source>
        <strain evidence="1 2">FSL S10-1187</strain>
    </source>
</reference>
<evidence type="ECO:0000313" key="1">
    <source>
        <dbReference type="EMBL" id="EUJ33681.1"/>
    </source>
</evidence>
<dbReference type="EMBL" id="AODF01000001">
    <property type="protein sequence ID" value="EUJ33681.1"/>
    <property type="molecule type" value="Genomic_DNA"/>
</dbReference>
<sequence length="72" mass="8761">MKDILDYLEQHVEQLVDYWLSSYYVKSNEYEMRKHIDGFMLAQRNETLSLYEAAFENIKKKRSCRSGFRGTW</sequence>
<gene>
    <name evidence="1" type="ORF">MFLO_00485</name>
</gene>
<comment type="caution">
    <text evidence="1">The sequence shown here is derived from an EMBL/GenBank/DDBJ whole genome shotgun (WGS) entry which is preliminary data.</text>
</comment>
<dbReference type="RefSeq" id="WP_036095538.1">
    <property type="nucleotide sequence ID" value="NZ_AODF01000001.1"/>
</dbReference>
<proteinExistence type="predicted"/>
<organism evidence="1 2">
    <name type="scientific">Listeria floridensis FSL S10-1187</name>
    <dbReference type="NCBI Taxonomy" id="1265817"/>
    <lineage>
        <taxon>Bacteria</taxon>
        <taxon>Bacillati</taxon>
        <taxon>Bacillota</taxon>
        <taxon>Bacilli</taxon>
        <taxon>Bacillales</taxon>
        <taxon>Listeriaceae</taxon>
        <taxon>Listeria</taxon>
    </lineage>
</organism>
<dbReference type="Proteomes" id="UP000019249">
    <property type="component" value="Unassembled WGS sequence"/>
</dbReference>
<protein>
    <submittedName>
        <fullName evidence="1">Uncharacterized protein</fullName>
    </submittedName>
</protein>
<accession>A0ABP3B160</accession>
<name>A0ABP3B160_9LIST</name>
<keyword evidence="2" id="KW-1185">Reference proteome</keyword>
<evidence type="ECO:0000313" key="2">
    <source>
        <dbReference type="Proteomes" id="UP000019249"/>
    </source>
</evidence>